<proteinExistence type="predicted"/>
<reference evidence="1" key="1">
    <citation type="submission" date="2024-03" db="EMBL/GenBank/DDBJ databases">
        <title>Eukaryotic viruses encode the ribosomal protein eL40.</title>
        <authorList>
            <person name="Thomy J."/>
            <person name="Schvarcz C.R."/>
            <person name="McBeain K.A."/>
            <person name="Edwards K.F."/>
            <person name="Steward G.F."/>
        </authorList>
    </citation>
    <scope>NUCLEOTIDE SEQUENCE</scope>
    <source>
        <strain evidence="1">FloV-SA2</strain>
    </source>
</reference>
<organism evidence="1">
    <name type="scientific">Florenciella sp. virus SA2</name>
    <dbReference type="NCBI Taxonomy" id="3240092"/>
    <lineage>
        <taxon>Viruses</taxon>
    </lineage>
</organism>
<accession>A0AB39J9B0</accession>
<dbReference type="EMBL" id="PP542043">
    <property type="protein sequence ID" value="XDO02132.1"/>
    <property type="molecule type" value="Genomic_DNA"/>
</dbReference>
<gene>
    <name evidence="1" type="ORF">FloV-SA2_00313</name>
</gene>
<evidence type="ECO:0000313" key="1">
    <source>
        <dbReference type="EMBL" id="XDO02132.1"/>
    </source>
</evidence>
<protein>
    <submittedName>
        <fullName evidence="1">Uncharacterized protein</fullName>
    </submittedName>
</protein>
<sequence length="82" mass="9772">MEQLQDKYMIIEEGIKYINNKYGTLTIDNCFLSLYEKNIQSKNVLSIGLICLTLLEYHKERFKTIERQLIKKSIIKQIMNNI</sequence>
<name>A0AB39J9B0_9VIRU</name>